<dbReference type="PIRSF" id="PIRSF033535">
    <property type="entry name" value="UCP033535_plp"/>
    <property type="match status" value="1"/>
</dbReference>
<dbReference type="SUPFAM" id="SSF141318">
    <property type="entry name" value="TM0957-like"/>
    <property type="match status" value="1"/>
</dbReference>
<dbReference type="PROSITE" id="PS51257">
    <property type="entry name" value="PROKAR_LIPOPROTEIN"/>
    <property type="match status" value="1"/>
</dbReference>
<dbReference type="InterPro" id="IPR036215">
    <property type="entry name" value="TM0957-like_sf"/>
</dbReference>
<accession>A0A8J7SVZ2</accession>
<organism evidence="2 3">
    <name type="scientific">Fuscibacter oryzae</name>
    <dbReference type="NCBI Taxonomy" id="2803939"/>
    <lineage>
        <taxon>Bacteria</taxon>
        <taxon>Pseudomonadati</taxon>
        <taxon>Pseudomonadota</taxon>
        <taxon>Alphaproteobacteria</taxon>
        <taxon>Rhodobacterales</taxon>
        <taxon>Paracoccaceae</taxon>
        <taxon>Fuscibacter</taxon>
    </lineage>
</organism>
<sequence length="212" mass="21787">MKRMTLTAACLAAAFGIAGCKIVKTAPADDKSPSADASGDDARIATILSDTYDAKLLPEIAAKALPPIDLKAKLAAGLDTAGGQRGAGDGAAWNFAVAGQGKVVAANLTSRARTLDVDVDGDAKSDLTVQLGPVVKGSALRDFAPALYDFTSFRDQIEFAKLGRALNDRAAGAIKLAEGDPTGKMVTFMGVIALRKATDAWLLTPTVVEVAP</sequence>
<comment type="caution">
    <text evidence="2">The sequence shown here is derived from an EMBL/GenBank/DDBJ whole genome shotgun (WGS) entry which is preliminary data.</text>
</comment>
<dbReference type="Proteomes" id="UP000619033">
    <property type="component" value="Unassembled WGS sequence"/>
</dbReference>
<feature type="signal peptide" evidence="1">
    <location>
        <begin position="1"/>
        <end position="20"/>
    </location>
</feature>
<dbReference type="Pfam" id="PF10054">
    <property type="entry name" value="DUF2291"/>
    <property type="match status" value="1"/>
</dbReference>
<evidence type="ECO:0000313" key="3">
    <source>
        <dbReference type="Proteomes" id="UP000619033"/>
    </source>
</evidence>
<name>A0A8J7SVZ2_9RHOB</name>
<proteinExistence type="predicted"/>
<feature type="chain" id="PRO_5035294837" evidence="1">
    <location>
        <begin position="21"/>
        <end position="212"/>
    </location>
</feature>
<dbReference type="AlphaFoldDB" id="A0A8J7SVZ2"/>
<reference evidence="2" key="1">
    <citation type="submission" date="2021-01" db="EMBL/GenBank/DDBJ databases">
        <title>Genome seq and assembly of Tabrizicola sp. KVB23.</title>
        <authorList>
            <person name="Chhetri G."/>
        </authorList>
    </citation>
    <scope>NUCLEOTIDE SEQUENCE</scope>
    <source>
        <strain evidence="2">KVB23</strain>
    </source>
</reference>
<keyword evidence="1" id="KW-0732">Signal</keyword>
<evidence type="ECO:0000313" key="2">
    <source>
        <dbReference type="EMBL" id="MBL4928344.1"/>
    </source>
</evidence>
<keyword evidence="3" id="KW-1185">Reference proteome</keyword>
<protein>
    <submittedName>
        <fullName evidence="2">DUF2291 family protein</fullName>
    </submittedName>
</protein>
<evidence type="ECO:0000256" key="1">
    <source>
        <dbReference type="SAM" id="SignalP"/>
    </source>
</evidence>
<dbReference type="RefSeq" id="WP_202659999.1">
    <property type="nucleotide sequence ID" value="NZ_JAESVP010000004.1"/>
</dbReference>
<dbReference type="InterPro" id="IPR014582">
    <property type="entry name" value="UCP033535_lipo"/>
</dbReference>
<gene>
    <name evidence="2" type="ORF">JI744_09530</name>
</gene>
<dbReference type="EMBL" id="JAESVP010000004">
    <property type="protein sequence ID" value="MBL4928344.1"/>
    <property type="molecule type" value="Genomic_DNA"/>
</dbReference>